<feature type="domain" description="Rieske" evidence="5">
    <location>
        <begin position="70"/>
        <end position="141"/>
    </location>
</feature>
<dbReference type="Proteomes" id="UP000241507">
    <property type="component" value="Chromosome"/>
</dbReference>
<dbReference type="InterPro" id="IPR036922">
    <property type="entry name" value="Rieske_2Fe-2S_sf"/>
</dbReference>
<dbReference type="PROSITE" id="PS51296">
    <property type="entry name" value="RIESKE"/>
    <property type="match status" value="1"/>
</dbReference>
<evidence type="ECO:0000256" key="4">
    <source>
        <dbReference type="ARBA" id="ARBA00023014"/>
    </source>
</evidence>
<dbReference type="GO" id="GO:0046872">
    <property type="term" value="F:metal ion binding"/>
    <property type="evidence" value="ECO:0007669"/>
    <property type="project" value="UniProtKB-KW"/>
</dbReference>
<evidence type="ECO:0000256" key="1">
    <source>
        <dbReference type="ARBA" id="ARBA00022714"/>
    </source>
</evidence>
<dbReference type="CDD" id="cd03467">
    <property type="entry name" value="Rieske"/>
    <property type="match status" value="1"/>
</dbReference>
<keyword evidence="3" id="KW-0408">Iron</keyword>
<gene>
    <name evidence="6" type="ORF">C7S20_07960</name>
</gene>
<dbReference type="GO" id="GO:0051537">
    <property type="term" value="F:2 iron, 2 sulfur cluster binding"/>
    <property type="evidence" value="ECO:0007669"/>
    <property type="project" value="UniProtKB-KW"/>
</dbReference>
<dbReference type="InterPro" id="IPR017941">
    <property type="entry name" value="Rieske_2Fe-2S"/>
</dbReference>
<organism evidence="6 7">
    <name type="scientific">Christiangramia fulva</name>
    <dbReference type="NCBI Taxonomy" id="2126553"/>
    <lineage>
        <taxon>Bacteria</taxon>
        <taxon>Pseudomonadati</taxon>
        <taxon>Bacteroidota</taxon>
        <taxon>Flavobacteriia</taxon>
        <taxon>Flavobacteriales</taxon>
        <taxon>Flavobacteriaceae</taxon>
        <taxon>Christiangramia</taxon>
    </lineage>
</organism>
<evidence type="ECO:0000313" key="7">
    <source>
        <dbReference type="Proteomes" id="UP000241507"/>
    </source>
</evidence>
<dbReference type="SUPFAM" id="SSF50022">
    <property type="entry name" value="ISP domain"/>
    <property type="match status" value="1"/>
</dbReference>
<sequence>MKRVEFIASVGKGLFLACSGACMLSSCSTGNDQLPAPPTGDVSVDITKLSAVGDQIIKNSVLFFRISTGNSADSFVATQALCPHQGGRLVWVEQDNLIECVLHFAEFQKDGSVVQGPQGSSGNVRPLAVYPLSLTGDTLTASV</sequence>
<keyword evidence="2" id="KW-0479">Metal-binding</keyword>
<dbReference type="RefSeq" id="WP_107011987.1">
    <property type="nucleotide sequence ID" value="NZ_CP028136.1"/>
</dbReference>
<keyword evidence="7" id="KW-1185">Reference proteome</keyword>
<accession>A0A2R3Z4L7</accession>
<dbReference type="AlphaFoldDB" id="A0A2R3Z4L7"/>
<dbReference type="EMBL" id="CP028136">
    <property type="protein sequence ID" value="AVR45209.1"/>
    <property type="molecule type" value="Genomic_DNA"/>
</dbReference>
<dbReference type="KEGG" id="grs:C7S20_07960"/>
<dbReference type="PROSITE" id="PS51257">
    <property type="entry name" value="PROKAR_LIPOPROTEIN"/>
    <property type="match status" value="1"/>
</dbReference>
<name>A0A2R3Z4L7_9FLAO</name>
<keyword evidence="1" id="KW-0001">2Fe-2S</keyword>
<proteinExistence type="predicted"/>
<evidence type="ECO:0000256" key="3">
    <source>
        <dbReference type="ARBA" id="ARBA00023004"/>
    </source>
</evidence>
<dbReference type="OrthoDB" id="165343at2"/>
<evidence type="ECO:0000256" key="2">
    <source>
        <dbReference type="ARBA" id="ARBA00022723"/>
    </source>
</evidence>
<keyword evidence="4" id="KW-0411">Iron-sulfur</keyword>
<dbReference type="Pfam" id="PF00355">
    <property type="entry name" value="Rieske"/>
    <property type="match status" value="1"/>
</dbReference>
<dbReference type="Gene3D" id="2.102.10.10">
    <property type="entry name" value="Rieske [2Fe-2S] iron-sulphur domain"/>
    <property type="match status" value="1"/>
</dbReference>
<protein>
    <submittedName>
        <fullName evidence="6">Rieske</fullName>
    </submittedName>
</protein>
<reference evidence="7" key="1">
    <citation type="submission" date="2018-03" db="EMBL/GenBank/DDBJ databases">
        <title>Gramella fulva sp. nov., isolated from a dry surface of tidal flat.</title>
        <authorList>
            <person name="Hwang S.H."/>
            <person name="Hwang W.M."/>
            <person name="Kang K."/>
            <person name="Ahn T.-Y."/>
        </authorList>
    </citation>
    <scope>NUCLEOTIDE SEQUENCE [LARGE SCALE GENOMIC DNA]</scope>
    <source>
        <strain evidence="7">SH35</strain>
    </source>
</reference>
<evidence type="ECO:0000313" key="6">
    <source>
        <dbReference type="EMBL" id="AVR45209.1"/>
    </source>
</evidence>
<evidence type="ECO:0000259" key="5">
    <source>
        <dbReference type="PROSITE" id="PS51296"/>
    </source>
</evidence>